<organism evidence="1 2">
    <name type="scientific">Rhizophagus irregularis</name>
    <dbReference type="NCBI Taxonomy" id="588596"/>
    <lineage>
        <taxon>Eukaryota</taxon>
        <taxon>Fungi</taxon>
        <taxon>Fungi incertae sedis</taxon>
        <taxon>Mucoromycota</taxon>
        <taxon>Glomeromycotina</taxon>
        <taxon>Glomeromycetes</taxon>
        <taxon>Glomerales</taxon>
        <taxon>Glomeraceae</taxon>
        <taxon>Rhizophagus</taxon>
    </lineage>
</organism>
<feature type="non-terminal residue" evidence="1">
    <location>
        <position position="112"/>
    </location>
</feature>
<proteinExistence type="predicted"/>
<dbReference type="EMBL" id="LLXL01010345">
    <property type="protein sequence ID" value="PKK40773.1"/>
    <property type="molecule type" value="Genomic_DNA"/>
</dbReference>
<reference evidence="1 2" key="1">
    <citation type="submission" date="2016-04" db="EMBL/GenBank/DDBJ databases">
        <title>Genome analyses suggest a sexual origin of heterokaryosis in a supposedly ancient asexual fungus.</title>
        <authorList>
            <person name="Ropars J."/>
            <person name="Sedzielewska K."/>
            <person name="Noel J."/>
            <person name="Charron P."/>
            <person name="Farinelli L."/>
            <person name="Marton T."/>
            <person name="Kruger M."/>
            <person name="Pelin A."/>
            <person name="Brachmann A."/>
            <person name="Corradi N."/>
        </authorList>
    </citation>
    <scope>NUCLEOTIDE SEQUENCE [LARGE SCALE GENOMIC DNA]</scope>
    <source>
        <strain evidence="1 2">C2</strain>
    </source>
</reference>
<comment type="caution">
    <text evidence="1">The sequence shown here is derived from an EMBL/GenBank/DDBJ whole genome shotgun (WGS) entry which is preliminary data.</text>
</comment>
<gene>
    <name evidence="1" type="ORF">RhiirC2_805347</name>
</gene>
<dbReference type="Proteomes" id="UP000233469">
    <property type="component" value="Unassembled WGS sequence"/>
</dbReference>
<sequence length="112" mass="13290">MTTLRPFYDLVQLGLDEYEDNELVLDIVHNLTQFFEQQNCTCRHSKKQKDFLEKKELELVIKTQLMTFEITNEKSDNSTTSSLQKYKYCYNTTLPLCRPAYLKMCGINDYLL</sequence>
<dbReference type="AlphaFoldDB" id="A0A2N1KUE9"/>
<evidence type="ECO:0000313" key="2">
    <source>
        <dbReference type="Proteomes" id="UP000233469"/>
    </source>
</evidence>
<dbReference type="VEuPathDB" id="FungiDB:FUN_006560"/>
<dbReference type="VEuPathDB" id="FungiDB:RhiirFUN_023234"/>
<protein>
    <submittedName>
        <fullName evidence="1">Uncharacterized protein</fullName>
    </submittedName>
</protein>
<reference evidence="1 2" key="2">
    <citation type="submission" date="2017-10" db="EMBL/GenBank/DDBJ databases">
        <title>Extensive intraspecific genome diversity in a model arbuscular mycorrhizal fungus.</title>
        <authorList>
            <person name="Chen E.C.H."/>
            <person name="Morin E."/>
            <person name="Baudet D."/>
            <person name="Noel J."/>
            <person name="Ndikumana S."/>
            <person name="Charron P."/>
            <person name="St-Onge C."/>
            <person name="Giorgi J."/>
            <person name="Grigoriev I.V."/>
            <person name="Roux C."/>
            <person name="Martin F.M."/>
            <person name="Corradi N."/>
        </authorList>
    </citation>
    <scope>NUCLEOTIDE SEQUENCE [LARGE SCALE GENOMIC DNA]</scope>
    <source>
        <strain evidence="1 2">C2</strain>
    </source>
</reference>
<name>A0A2N1KUE9_9GLOM</name>
<accession>A0A2N1KUE9</accession>
<evidence type="ECO:0000313" key="1">
    <source>
        <dbReference type="EMBL" id="PKK40773.1"/>
    </source>
</evidence>